<dbReference type="PANTHER" id="PTHR10972:SF152">
    <property type="entry name" value="OXYSTEROL-BINDING PROTEIN 7"/>
    <property type="match status" value="1"/>
</dbReference>
<dbReference type="GO" id="GO:0032934">
    <property type="term" value="F:sterol binding"/>
    <property type="evidence" value="ECO:0007669"/>
    <property type="project" value="TreeGrafter"/>
</dbReference>
<dbReference type="EMBL" id="GIBP01001802">
    <property type="protein sequence ID" value="NDV30771.1"/>
    <property type="molecule type" value="Transcribed_RNA"/>
</dbReference>
<reference evidence="3" key="1">
    <citation type="journal article" date="2020" name="J. Eukaryot. Microbiol.">
        <title>De novo Sequencing, Assembly and Annotation of the Transcriptome for the Free-Living Testate Amoeba Arcella intermedia.</title>
        <authorList>
            <person name="Ribeiro G.M."/>
            <person name="Porfirio-Sousa A.L."/>
            <person name="Maurer-Alcala X.X."/>
            <person name="Katz L.A."/>
            <person name="Lahr D.J.G."/>
        </authorList>
    </citation>
    <scope>NUCLEOTIDE SEQUENCE</scope>
</reference>
<proteinExistence type="inferred from homology"/>
<dbReference type="SUPFAM" id="SSF144000">
    <property type="entry name" value="Oxysterol-binding protein-like"/>
    <property type="match status" value="1"/>
</dbReference>
<dbReference type="Gene3D" id="2.40.160.120">
    <property type="match status" value="1"/>
</dbReference>
<evidence type="ECO:0000256" key="1">
    <source>
        <dbReference type="RuleBase" id="RU003844"/>
    </source>
</evidence>
<sequence>MSQISSKTDLTKISLPSVLCHPFSMLELISHRELLLFHILFELDGVNDPLQRFIIVVKWYIALLRTETMEKKPFNPVIGETHLCWVANTNSDSITEFISEQVSHHPPVSAFLIRNKDKNLRIEGAVSFGVHLATNSASVSTSSAVLMTTDKDSYELSKCVPDLTVCNTIMPGKKYIMWTGEVKLVCPETGYYAVLKTEEKSGKVNQIIGQILHRDEPKPIYKLEGVCGKITQYWPANSPKEKKVLLDHSQLQEAFINYLPRHLRSSLDSMKLWVPVVDAILKNDMATADIEKKKIEADQRIRQAKKFEDGLGSEGTYFMKNPVSGNWEFKDNMDLTEFMNLGKPADVLGLPPSEPINVPAPLTIEPVAASPSLSVSPIDVPIPQSAPVLVEPEKEPLPVTAAVKTDIPPTVTSTNTTTPISANPPSPQVTPNVPTNVPTVPAVDQEVKVTPEIDATTTNNLTNTTNPPVANIANNTQPQPQPQRQQVQRQTQLPEEFWGLVLQVEVYLLPLRLLRLPVNMPGARNNTLTLQ</sequence>
<dbReference type="Pfam" id="PF01237">
    <property type="entry name" value="Oxysterol_BP"/>
    <property type="match status" value="1"/>
</dbReference>
<dbReference type="PANTHER" id="PTHR10972">
    <property type="entry name" value="OXYSTEROL-BINDING PROTEIN-RELATED"/>
    <property type="match status" value="1"/>
</dbReference>
<evidence type="ECO:0008006" key="4">
    <source>
        <dbReference type="Google" id="ProtNLM"/>
    </source>
</evidence>
<dbReference type="GO" id="GO:0005829">
    <property type="term" value="C:cytosol"/>
    <property type="evidence" value="ECO:0007669"/>
    <property type="project" value="TreeGrafter"/>
</dbReference>
<evidence type="ECO:0000256" key="2">
    <source>
        <dbReference type="SAM" id="MobiDB-lite"/>
    </source>
</evidence>
<dbReference type="PROSITE" id="PS01013">
    <property type="entry name" value="OSBP"/>
    <property type="match status" value="1"/>
</dbReference>
<feature type="compositionally biased region" description="Low complexity" evidence="2">
    <location>
        <begin position="457"/>
        <end position="466"/>
    </location>
</feature>
<dbReference type="Gene3D" id="3.30.70.3490">
    <property type="match status" value="1"/>
</dbReference>
<dbReference type="InterPro" id="IPR037239">
    <property type="entry name" value="OSBP_sf"/>
</dbReference>
<feature type="region of interest" description="Disordered" evidence="2">
    <location>
        <begin position="407"/>
        <end position="433"/>
    </location>
</feature>
<organism evidence="3">
    <name type="scientific">Arcella intermedia</name>
    <dbReference type="NCBI Taxonomy" id="1963864"/>
    <lineage>
        <taxon>Eukaryota</taxon>
        <taxon>Amoebozoa</taxon>
        <taxon>Tubulinea</taxon>
        <taxon>Elardia</taxon>
        <taxon>Arcellinida</taxon>
        <taxon>Sphaerothecina</taxon>
        <taxon>Arcellidae</taxon>
        <taxon>Arcella</taxon>
    </lineage>
</organism>
<comment type="similarity">
    <text evidence="1">Belongs to the OSBP family.</text>
</comment>
<protein>
    <recommendedName>
        <fullName evidence="4">Oxysterol-binding protein</fullName>
    </recommendedName>
</protein>
<feature type="region of interest" description="Disordered" evidence="2">
    <location>
        <begin position="457"/>
        <end position="490"/>
    </location>
</feature>
<name>A0A6B2L1I0_9EUKA</name>
<feature type="compositionally biased region" description="Low complexity" evidence="2">
    <location>
        <begin position="407"/>
        <end position="421"/>
    </location>
</feature>
<feature type="compositionally biased region" description="Low complexity" evidence="2">
    <location>
        <begin position="476"/>
        <end position="490"/>
    </location>
</feature>
<dbReference type="InterPro" id="IPR000648">
    <property type="entry name" value="Oxysterol-bd"/>
</dbReference>
<dbReference type="GO" id="GO:0016020">
    <property type="term" value="C:membrane"/>
    <property type="evidence" value="ECO:0007669"/>
    <property type="project" value="TreeGrafter"/>
</dbReference>
<accession>A0A6B2L1I0</accession>
<evidence type="ECO:0000313" key="3">
    <source>
        <dbReference type="EMBL" id="NDV30771.1"/>
    </source>
</evidence>
<dbReference type="InterPro" id="IPR018494">
    <property type="entry name" value="Oxysterol-bd_CS"/>
</dbReference>
<dbReference type="AlphaFoldDB" id="A0A6B2L1I0"/>